<accession>A0ABT1NIX1</accession>
<evidence type="ECO:0000313" key="2">
    <source>
        <dbReference type="EMBL" id="MCQ1531142.1"/>
    </source>
</evidence>
<feature type="coiled-coil region" evidence="1">
    <location>
        <begin position="113"/>
        <end position="173"/>
    </location>
</feature>
<organism evidence="2 3">
    <name type="scientific">Lutispora saccharofermentans</name>
    <dbReference type="NCBI Taxonomy" id="3024236"/>
    <lineage>
        <taxon>Bacteria</taxon>
        <taxon>Bacillati</taxon>
        <taxon>Bacillota</taxon>
        <taxon>Clostridia</taxon>
        <taxon>Lutisporales</taxon>
        <taxon>Lutisporaceae</taxon>
        <taxon>Lutispora</taxon>
    </lineage>
</organism>
<evidence type="ECO:0000313" key="3">
    <source>
        <dbReference type="Proteomes" id="UP001651880"/>
    </source>
</evidence>
<dbReference type="EMBL" id="JAJEKE010000018">
    <property type="protein sequence ID" value="MCQ1531142.1"/>
    <property type="molecule type" value="Genomic_DNA"/>
</dbReference>
<reference evidence="2 3" key="1">
    <citation type="submission" date="2021-10" db="EMBL/GenBank/DDBJ databases">
        <title>Lutispora strain m25 sp. nov., a thermophilic, non-spore-forming bacterium isolated from a lab-scale methanogenic bioreactor digesting anaerobic sludge.</title>
        <authorList>
            <person name="El Houari A."/>
            <person name="Mcdonald J."/>
        </authorList>
    </citation>
    <scope>NUCLEOTIDE SEQUENCE [LARGE SCALE GENOMIC DNA]</scope>
    <source>
        <strain evidence="3">m25</strain>
    </source>
</reference>
<comment type="caution">
    <text evidence="2">The sequence shown here is derived from an EMBL/GenBank/DDBJ whole genome shotgun (WGS) entry which is preliminary data.</text>
</comment>
<dbReference type="Proteomes" id="UP001651880">
    <property type="component" value="Unassembled WGS sequence"/>
</dbReference>
<gene>
    <name evidence="2" type="ORF">LJD61_16570</name>
</gene>
<keyword evidence="1" id="KW-0175">Coiled coil</keyword>
<sequence length="269" mass="32052">MKIERLDKPDDLSILQDNYLQYDVPIIFPCDHYYTYEEYKAYNNDMKHFHSGRHMTVLADIDFKKNKCSIIDKFYTFIGEISIEAFNKAISSEYIEEETQKYMYTIQSDFGHADRNEQKHNFLKRNIETAMSEYAIVNGRSYHKGIKALKMFLDDLEENIRELLNGKRVFAARYLTNMLQPTRLQRGGYSWLMEYMREELKHFDELNIICELTKDIAKQWRIADNLCDKCFYSGDTLGNYSGRIRNVLNEAYNNEIAVYEQLNKIYPKL</sequence>
<dbReference type="RefSeq" id="WP_255228661.1">
    <property type="nucleotide sequence ID" value="NZ_JAJEKE010000018.1"/>
</dbReference>
<proteinExistence type="predicted"/>
<name>A0ABT1NIX1_9FIRM</name>
<evidence type="ECO:0000256" key="1">
    <source>
        <dbReference type="SAM" id="Coils"/>
    </source>
</evidence>
<protein>
    <submittedName>
        <fullName evidence="2">Uncharacterized protein</fullName>
    </submittedName>
</protein>
<keyword evidence="3" id="KW-1185">Reference proteome</keyword>